<proteinExistence type="predicted"/>
<organism evidence="1 2">
    <name type="scientific">Planosporangium thailandense</name>
    <dbReference type="NCBI Taxonomy" id="765197"/>
    <lineage>
        <taxon>Bacteria</taxon>
        <taxon>Bacillati</taxon>
        <taxon>Actinomycetota</taxon>
        <taxon>Actinomycetes</taxon>
        <taxon>Micromonosporales</taxon>
        <taxon>Micromonosporaceae</taxon>
        <taxon>Planosporangium</taxon>
    </lineage>
</organism>
<evidence type="ECO:0000313" key="2">
    <source>
        <dbReference type="Proteomes" id="UP000722989"/>
    </source>
</evidence>
<dbReference type="Proteomes" id="UP000722989">
    <property type="component" value="Unassembled WGS sequence"/>
</dbReference>
<protein>
    <recommendedName>
        <fullName evidence="3">IrrE N-terminal-like domain-containing protein</fullName>
    </recommendedName>
</protein>
<dbReference type="EMBL" id="JAATVY010000014">
    <property type="protein sequence ID" value="NJC71918.1"/>
    <property type="molecule type" value="Genomic_DNA"/>
</dbReference>
<evidence type="ECO:0000313" key="1">
    <source>
        <dbReference type="EMBL" id="NJC71918.1"/>
    </source>
</evidence>
<name>A0ABX0Y3A4_9ACTN</name>
<reference evidence="1 2" key="1">
    <citation type="submission" date="2020-03" db="EMBL/GenBank/DDBJ databases">
        <title>WGS of the type strain of Planosporangium spp.</title>
        <authorList>
            <person name="Thawai C."/>
        </authorList>
    </citation>
    <scope>NUCLEOTIDE SEQUENCE [LARGE SCALE GENOMIC DNA]</scope>
    <source>
        <strain evidence="1 2">TBRC 5610</strain>
    </source>
</reference>
<gene>
    <name evidence="1" type="ORF">HC031_19675</name>
</gene>
<accession>A0ABX0Y3A4</accession>
<sequence length="201" mass="22429">MTVATWQWGITEQRDGEQVGEVARRRRYARIVKDLRLPRRLTIDRLCQIVGSHLGSPIQLRRVEMPPDLPSGVVVVTPNVLGVFVDALAQPWLQDGIACHELAHLLLGHHLTPLTDTDATQRILPTIEPWAVEQALTAPVERTLARTCYDGVPEREAEVLGTEMFGHLNPWPAEQTWDVPAQAAHVIRNIERALGDGAARE</sequence>
<comment type="caution">
    <text evidence="1">The sequence shown here is derived from an EMBL/GenBank/DDBJ whole genome shotgun (WGS) entry which is preliminary data.</text>
</comment>
<evidence type="ECO:0008006" key="3">
    <source>
        <dbReference type="Google" id="ProtNLM"/>
    </source>
</evidence>
<keyword evidence="2" id="KW-1185">Reference proteome</keyword>
<dbReference type="RefSeq" id="WP_167926820.1">
    <property type="nucleotide sequence ID" value="NZ_JAATVY010000014.1"/>
</dbReference>